<dbReference type="RefSeq" id="WP_109531942.1">
    <property type="nucleotide sequence ID" value="NZ_QEYD01000002.1"/>
</dbReference>
<comment type="similarity">
    <text evidence="1">Belongs to the peptidase M24B family.</text>
</comment>
<proteinExistence type="inferred from homology"/>
<dbReference type="GO" id="GO:0005737">
    <property type="term" value="C:cytoplasm"/>
    <property type="evidence" value="ECO:0007669"/>
    <property type="project" value="UniProtKB-ARBA"/>
</dbReference>
<keyword evidence="2" id="KW-0479">Metal-binding</keyword>
<dbReference type="Gene3D" id="3.40.350.10">
    <property type="entry name" value="Creatinase/prolidase N-terminal domain"/>
    <property type="match status" value="2"/>
</dbReference>
<dbReference type="Proteomes" id="UP000244940">
    <property type="component" value="Unassembled WGS sequence"/>
</dbReference>
<dbReference type="InterPro" id="IPR000994">
    <property type="entry name" value="Pept_M24"/>
</dbReference>
<dbReference type="GeneID" id="94363976"/>
<keyword evidence="3" id="KW-0378">Hydrolase</keyword>
<evidence type="ECO:0000313" key="7">
    <source>
        <dbReference type="EMBL" id="PWE30864.1"/>
    </source>
</evidence>
<dbReference type="GO" id="GO:0070006">
    <property type="term" value="F:metalloaminopeptidase activity"/>
    <property type="evidence" value="ECO:0007669"/>
    <property type="project" value="InterPro"/>
</dbReference>
<dbReference type="InterPro" id="IPR000587">
    <property type="entry name" value="Creatinase_N"/>
</dbReference>
<accession>A0A2U2CGF7</accession>
<keyword evidence="7" id="KW-0031">Aminopeptidase</keyword>
<evidence type="ECO:0000256" key="3">
    <source>
        <dbReference type="ARBA" id="ARBA00022801"/>
    </source>
</evidence>
<reference evidence="7 8" key="1">
    <citation type="submission" date="2018-05" db="EMBL/GenBank/DDBJ databases">
        <title>Pararhodobacter marina sp. nov., isolated from deep-sea water of the Indian Ocean.</title>
        <authorList>
            <person name="Lai Q.Sr."/>
            <person name="Liu X."/>
            <person name="Shao Z."/>
        </authorList>
    </citation>
    <scope>NUCLEOTIDE SEQUENCE [LARGE SCALE GENOMIC DNA]</scope>
    <source>
        <strain evidence="7 8">CIC4N-9</strain>
    </source>
</reference>
<evidence type="ECO:0000259" key="6">
    <source>
        <dbReference type="Pfam" id="PF16188"/>
    </source>
</evidence>
<dbReference type="CDD" id="cd01085">
    <property type="entry name" value="APP"/>
    <property type="match status" value="1"/>
</dbReference>
<dbReference type="FunFam" id="3.90.230.10:FF:000009">
    <property type="entry name" value="xaa-Pro aminopeptidase 2"/>
    <property type="match status" value="1"/>
</dbReference>
<sequence length="595" mass="64285">MFQTYTASTRPSDGPPRLAALRNELDARGLGGFIVPRSDAHQGEYVSDHDARLGWLTGFTGSAGFCIVLPDIAGVFVDGRYRLQVRDQIAIPDFTPVDWPEIQPADWLREHAPEGAVIGFDPWLHTPDEIDRIEKGLAGSGLTLRAVESNPLDAVWPEQPAPAAGAVREHPLSLAGKSAADKRAELAAGLKRDGVAASVVTLADSLAWLMNWRGSDIIRNPVVQGFAILHDDARLDLFIDPAKVSQIPEEDGVARRAVSDFPEALRALNGATRFDPATAPVAVKTALADGVAGADPCLMAKAMKNPAELDGMRAAHRRDGAAMVEFLSWFDANALAGLTEIDMARKLEECRAATGDLLDLSFDSISSTGPNAAINHYRVTEETNRRLEPGDLFLIDSGGQYPDGTTDITRTLPVGVVEAERRDAYTRVLQGMIALSRARFPRGVAGGHLDALARYPLWLAGQDFDHGTGHGVGAALSVHEGPARISRVSTLPLQPGMILSNEPGYYRAGGWGIRIENLVIVREAAPMGDNRKMLDFETITLCPIDKRLIVAEMLTGDETAWLDAYHAWVEAELSPLVSPEARTWLEQACAPLRSS</sequence>
<dbReference type="AlphaFoldDB" id="A0A2U2CGF7"/>
<protein>
    <submittedName>
        <fullName evidence="7">X-Pro aminopeptidase</fullName>
    </submittedName>
</protein>
<evidence type="ECO:0000259" key="5">
    <source>
        <dbReference type="Pfam" id="PF01321"/>
    </source>
</evidence>
<comment type="caution">
    <text evidence="7">The sequence shown here is derived from an EMBL/GenBank/DDBJ whole genome shotgun (WGS) entry which is preliminary data.</text>
</comment>
<dbReference type="Pfam" id="PF00557">
    <property type="entry name" value="Peptidase_M24"/>
    <property type="match status" value="1"/>
</dbReference>
<dbReference type="Pfam" id="PF16189">
    <property type="entry name" value="Creatinase_N_2"/>
    <property type="match status" value="1"/>
</dbReference>
<name>A0A2U2CGF7_9RHOB</name>
<dbReference type="Gene3D" id="3.90.230.10">
    <property type="entry name" value="Creatinase/methionine aminopeptidase superfamily"/>
    <property type="match status" value="1"/>
</dbReference>
<feature type="domain" description="Peptidase M24 C-terminal" evidence="6">
    <location>
        <begin position="532"/>
        <end position="592"/>
    </location>
</feature>
<dbReference type="InterPro" id="IPR036005">
    <property type="entry name" value="Creatinase/aminopeptidase-like"/>
</dbReference>
<dbReference type="InterPro" id="IPR032416">
    <property type="entry name" value="Peptidase_M24_C"/>
</dbReference>
<dbReference type="PANTHER" id="PTHR43763">
    <property type="entry name" value="XAA-PRO AMINOPEPTIDASE 1"/>
    <property type="match status" value="1"/>
</dbReference>
<dbReference type="InterPro" id="IPR033740">
    <property type="entry name" value="Pept_M24B"/>
</dbReference>
<evidence type="ECO:0000256" key="2">
    <source>
        <dbReference type="ARBA" id="ARBA00022723"/>
    </source>
</evidence>
<dbReference type="SUPFAM" id="SSF55920">
    <property type="entry name" value="Creatinase/aminopeptidase"/>
    <property type="match status" value="1"/>
</dbReference>
<feature type="domain" description="Peptidase M24" evidence="4">
    <location>
        <begin position="311"/>
        <end position="523"/>
    </location>
</feature>
<evidence type="ECO:0000313" key="8">
    <source>
        <dbReference type="Proteomes" id="UP000244940"/>
    </source>
</evidence>
<keyword evidence="7" id="KW-0645">Protease</keyword>
<keyword evidence="8" id="KW-1185">Reference proteome</keyword>
<dbReference type="Pfam" id="PF16188">
    <property type="entry name" value="Peptidase_M24_C"/>
    <property type="match status" value="1"/>
</dbReference>
<feature type="domain" description="Creatinase N-terminal" evidence="5">
    <location>
        <begin position="17"/>
        <end position="140"/>
    </location>
</feature>
<dbReference type="PANTHER" id="PTHR43763:SF6">
    <property type="entry name" value="XAA-PRO AMINOPEPTIDASE 1"/>
    <property type="match status" value="1"/>
</dbReference>
<gene>
    <name evidence="7" type="ORF">C4N9_03665</name>
</gene>
<dbReference type="Pfam" id="PF01321">
    <property type="entry name" value="Creatinase_N"/>
    <property type="match status" value="1"/>
</dbReference>
<dbReference type="InterPro" id="IPR050422">
    <property type="entry name" value="X-Pro_aminopeptidase_P"/>
</dbReference>
<evidence type="ECO:0000256" key="1">
    <source>
        <dbReference type="ARBA" id="ARBA00008766"/>
    </source>
</evidence>
<dbReference type="OrthoDB" id="9806388at2"/>
<dbReference type="InterPro" id="IPR029149">
    <property type="entry name" value="Creatin/AminoP/Spt16_N"/>
</dbReference>
<dbReference type="GO" id="GO:0046872">
    <property type="term" value="F:metal ion binding"/>
    <property type="evidence" value="ECO:0007669"/>
    <property type="project" value="UniProtKB-KW"/>
</dbReference>
<evidence type="ECO:0000259" key="4">
    <source>
        <dbReference type="Pfam" id="PF00557"/>
    </source>
</evidence>
<dbReference type="EMBL" id="QEYD01000002">
    <property type="protein sequence ID" value="PWE30864.1"/>
    <property type="molecule type" value="Genomic_DNA"/>
</dbReference>
<organism evidence="7 8">
    <name type="scientific">Pararhodobacter marinus</name>
    <dbReference type="NCBI Taxonomy" id="2184063"/>
    <lineage>
        <taxon>Bacteria</taxon>
        <taxon>Pseudomonadati</taxon>
        <taxon>Pseudomonadota</taxon>
        <taxon>Alphaproteobacteria</taxon>
        <taxon>Rhodobacterales</taxon>
        <taxon>Paracoccaceae</taxon>
        <taxon>Pararhodobacter</taxon>
    </lineage>
</organism>
<dbReference type="SUPFAM" id="SSF53092">
    <property type="entry name" value="Creatinase/prolidase N-terminal domain"/>
    <property type="match status" value="1"/>
</dbReference>